<name>A0A512MC76_9BACT</name>
<evidence type="ECO:0000256" key="1">
    <source>
        <dbReference type="SAM" id="MobiDB-lite"/>
    </source>
</evidence>
<protein>
    <submittedName>
        <fullName evidence="3">Uncharacterized protein</fullName>
    </submittedName>
</protein>
<keyword evidence="4" id="KW-1185">Reference proteome</keyword>
<evidence type="ECO:0000313" key="3">
    <source>
        <dbReference type="EMBL" id="GEP44344.1"/>
    </source>
</evidence>
<dbReference type="InterPro" id="IPR007813">
    <property type="entry name" value="PilN"/>
</dbReference>
<comment type="caution">
    <text evidence="3">The sequence shown here is derived from an EMBL/GenBank/DDBJ whole genome shotgun (WGS) entry which is preliminary data.</text>
</comment>
<sequence length="406" mass="44011">MSIAASTLLLPAPDATWRLWKPKATSADHSVDTPAEVQAKGKPFVIGLPATACRSIGLILPNADHAVLEQIIITQLDRRGLKLVGGIDRNFRWHLLSQTASSATVSVDVLVDPFPADLALSQASDYTAALRLQSLPAGQIVITEEQGSLVLAAGYQGKLYHSHIISPSATMALDDMTQEIMLARLALEGDLGESLFSGIVLAGQTWDKILVESLQDSTGMTVRTVPQLPPHADLETQSWPKLLPTVVREAQRSAARRGKLMRAGVLGGLLAVSLAFLAFAYLRSQESHAAQLQSSVDATTAPAAKVRQTADMWKSLAPAIEPRRYPMVLLAEVTKLMPPSGIVIRRFQLKDNEIDIQGEARDAQTAVQFMEDLQKHPVLSRYTWSKPSPNVRDGAAQFRTQGKAQP</sequence>
<organism evidence="3 4">
    <name type="scientific">Brevifollis gellanilyticus</name>
    <dbReference type="NCBI Taxonomy" id="748831"/>
    <lineage>
        <taxon>Bacteria</taxon>
        <taxon>Pseudomonadati</taxon>
        <taxon>Verrucomicrobiota</taxon>
        <taxon>Verrucomicrobiia</taxon>
        <taxon>Verrucomicrobiales</taxon>
        <taxon>Verrucomicrobiaceae</taxon>
    </lineage>
</organism>
<feature type="region of interest" description="Disordered" evidence="1">
    <location>
        <begin position="384"/>
        <end position="406"/>
    </location>
</feature>
<dbReference type="EMBL" id="BKAG01000028">
    <property type="protein sequence ID" value="GEP44344.1"/>
    <property type="molecule type" value="Genomic_DNA"/>
</dbReference>
<dbReference type="AlphaFoldDB" id="A0A512MC76"/>
<proteinExistence type="predicted"/>
<dbReference type="OrthoDB" id="178510at2"/>
<keyword evidence="2" id="KW-1133">Transmembrane helix</keyword>
<dbReference type="RefSeq" id="WP_146852194.1">
    <property type="nucleotide sequence ID" value="NZ_BKAG01000028.1"/>
</dbReference>
<accession>A0A512MC76</accession>
<reference evidence="3 4" key="1">
    <citation type="submission" date="2019-07" db="EMBL/GenBank/DDBJ databases">
        <title>Whole genome shotgun sequence of Brevifollis gellanilyticus NBRC 108608.</title>
        <authorList>
            <person name="Hosoyama A."/>
            <person name="Uohara A."/>
            <person name="Ohji S."/>
            <person name="Ichikawa N."/>
        </authorList>
    </citation>
    <scope>NUCLEOTIDE SEQUENCE [LARGE SCALE GENOMIC DNA]</scope>
    <source>
        <strain evidence="3 4">NBRC 108608</strain>
    </source>
</reference>
<dbReference type="Pfam" id="PF05137">
    <property type="entry name" value="PilN"/>
    <property type="match status" value="1"/>
</dbReference>
<dbReference type="Proteomes" id="UP000321577">
    <property type="component" value="Unassembled WGS sequence"/>
</dbReference>
<evidence type="ECO:0000256" key="2">
    <source>
        <dbReference type="SAM" id="Phobius"/>
    </source>
</evidence>
<keyword evidence="2" id="KW-0472">Membrane</keyword>
<feature type="transmembrane region" description="Helical" evidence="2">
    <location>
        <begin position="260"/>
        <end position="282"/>
    </location>
</feature>
<gene>
    <name evidence="3" type="ORF">BGE01nite_36350</name>
</gene>
<keyword evidence="2" id="KW-0812">Transmembrane</keyword>
<evidence type="ECO:0000313" key="4">
    <source>
        <dbReference type="Proteomes" id="UP000321577"/>
    </source>
</evidence>